<feature type="transmembrane region" description="Helical" evidence="2">
    <location>
        <begin position="166"/>
        <end position="189"/>
    </location>
</feature>
<dbReference type="InterPro" id="IPR008972">
    <property type="entry name" value="Cupredoxin"/>
</dbReference>
<dbReference type="RefSeq" id="WP_073708512.1">
    <property type="nucleotide sequence ID" value="NZ_MQSV01000001.1"/>
</dbReference>
<feature type="transmembrane region" description="Helical" evidence="2">
    <location>
        <begin position="352"/>
        <end position="372"/>
    </location>
</feature>
<keyword evidence="4" id="KW-1185">Reference proteome</keyword>
<dbReference type="Gene3D" id="2.60.40.420">
    <property type="entry name" value="Cupredoxins - blue copper proteins"/>
    <property type="match status" value="1"/>
</dbReference>
<keyword evidence="2" id="KW-1133">Transmembrane helix</keyword>
<feature type="region of interest" description="Disordered" evidence="1">
    <location>
        <begin position="1"/>
        <end position="29"/>
    </location>
</feature>
<name>A0A1Q5PQ36_9ACTO</name>
<gene>
    <name evidence="3" type="ORF">BSR29_01295</name>
</gene>
<reference evidence="3 4" key="1">
    <citation type="submission" date="2016-11" db="EMBL/GenBank/DDBJ databases">
        <title>Actinomyces gypaetusis sp. nov. isolated from the vulture Gypaetus barbatus in Qinghai Tibet Plateau China.</title>
        <authorList>
            <person name="Meng X."/>
        </authorList>
    </citation>
    <scope>NUCLEOTIDE SEQUENCE [LARGE SCALE GENOMIC DNA]</scope>
    <source>
        <strain evidence="3 4">VUL4_2</strain>
    </source>
</reference>
<feature type="transmembrane region" description="Helical" evidence="2">
    <location>
        <begin position="430"/>
        <end position="454"/>
    </location>
</feature>
<comment type="caution">
    <text evidence="3">The sequence shown here is derived from an EMBL/GenBank/DDBJ whole genome shotgun (WGS) entry which is preliminary data.</text>
</comment>
<dbReference type="EMBL" id="MQSV01000001">
    <property type="protein sequence ID" value="OKL49622.1"/>
    <property type="molecule type" value="Genomic_DNA"/>
</dbReference>
<feature type="transmembrane region" description="Helical" evidence="2">
    <location>
        <begin position="133"/>
        <end position="154"/>
    </location>
</feature>
<feature type="transmembrane region" description="Helical" evidence="2">
    <location>
        <begin position="209"/>
        <end position="228"/>
    </location>
</feature>
<feature type="region of interest" description="Disordered" evidence="1">
    <location>
        <begin position="532"/>
        <end position="559"/>
    </location>
</feature>
<dbReference type="AlphaFoldDB" id="A0A1Q5PQ36"/>
<feature type="transmembrane region" description="Helical" evidence="2">
    <location>
        <begin position="68"/>
        <end position="87"/>
    </location>
</feature>
<feature type="transmembrane region" description="Helical" evidence="2">
    <location>
        <begin position="275"/>
        <end position="297"/>
    </location>
</feature>
<feature type="transmembrane region" description="Helical" evidence="2">
    <location>
        <begin position="249"/>
        <end position="269"/>
    </location>
</feature>
<feature type="transmembrane region" description="Helical" evidence="2">
    <location>
        <begin position="309"/>
        <end position="332"/>
    </location>
</feature>
<proteinExistence type="predicted"/>
<feature type="compositionally biased region" description="Polar residues" evidence="1">
    <location>
        <begin position="17"/>
        <end position="29"/>
    </location>
</feature>
<feature type="transmembrane region" description="Helical" evidence="2">
    <location>
        <begin position="499"/>
        <end position="517"/>
    </location>
</feature>
<evidence type="ECO:0008006" key="5">
    <source>
        <dbReference type="Google" id="ProtNLM"/>
    </source>
</evidence>
<organism evidence="3 4">
    <name type="scientific">Boudabousia liubingyangii</name>
    <dbReference type="NCBI Taxonomy" id="1921764"/>
    <lineage>
        <taxon>Bacteria</taxon>
        <taxon>Bacillati</taxon>
        <taxon>Actinomycetota</taxon>
        <taxon>Actinomycetes</taxon>
        <taxon>Actinomycetales</taxon>
        <taxon>Actinomycetaceae</taxon>
        <taxon>Boudabousia</taxon>
    </lineage>
</organism>
<sequence length="652" mass="69572">MPELQLPSADNRASAPRAQNSRPHNSRANSAPQLINRWATFVWLLLIFMYQVWTQLSHAQALAQLPTGWWTAVHLFTLGVIGTNILTWSAHFTQALARGGKIPNRGQAWRLAGHQTGAIITVIGMLLGNPHVALTGVVILLGVWTWHALVLLRASKVVFAGPLTFLARYYVWAFASLIVAVSLAAWPAWRLAKGTDLGALGNTLVLAHVFLNLLGFVGITLATTLVTFGPTVMRTKMVPQARPLATRMLPLLVLTMVLSAAGAVASYWTAWALRLSLWALVAYLIFFILGILLPLVWAAVQKPLDEFPAYLMFAGLIWLTVALSIWAVRLAGVLLAGQASGTHVRSALSGGIIWFLFGIAQVIAGSLAYLLPVMRGGGPAAARYSNAWIGQHGLLRVILLNLLLVLFWFLPATVSSTFDEGAGLAPGQLLTWLVLGALVLVVFWSLALVLVGLLSEPANEAAQVPSKLDAPNVSGRFAPSVKVDPNAAAAAATNVKRTYFGAGMVLLGLLIVAWVLVDPAFRSGPAEGYLPKPAATSGPSAGQAAGQSGTAEGAENGGVADPNAKVVDITVKGMSFEPALVIVPKGTHLVLKLHNTARIEHDLHLENGKHTDLLKPNQIQELDAGVIEGPVEGWCSVTGHRQMGMVFHIKTN</sequence>
<dbReference type="SUPFAM" id="SSF49503">
    <property type="entry name" value="Cupredoxins"/>
    <property type="match status" value="1"/>
</dbReference>
<feature type="compositionally biased region" description="Low complexity" evidence="1">
    <location>
        <begin position="533"/>
        <end position="554"/>
    </location>
</feature>
<dbReference type="OrthoDB" id="345021at2"/>
<evidence type="ECO:0000256" key="2">
    <source>
        <dbReference type="SAM" id="Phobius"/>
    </source>
</evidence>
<evidence type="ECO:0000313" key="4">
    <source>
        <dbReference type="Proteomes" id="UP000186785"/>
    </source>
</evidence>
<dbReference type="STRING" id="1921764.BSR28_01185"/>
<dbReference type="Proteomes" id="UP000186785">
    <property type="component" value="Unassembled WGS sequence"/>
</dbReference>
<evidence type="ECO:0000313" key="3">
    <source>
        <dbReference type="EMBL" id="OKL49622.1"/>
    </source>
</evidence>
<keyword evidence="2" id="KW-0812">Transmembrane</keyword>
<evidence type="ECO:0000256" key="1">
    <source>
        <dbReference type="SAM" id="MobiDB-lite"/>
    </source>
</evidence>
<keyword evidence="2" id="KW-0472">Membrane</keyword>
<feature type="transmembrane region" description="Helical" evidence="2">
    <location>
        <begin position="34"/>
        <end position="53"/>
    </location>
</feature>
<feature type="transmembrane region" description="Helical" evidence="2">
    <location>
        <begin position="393"/>
        <end position="410"/>
    </location>
</feature>
<feature type="transmembrane region" description="Helical" evidence="2">
    <location>
        <begin position="108"/>
        <end position="127"/>
    </location>
</feature>
<accession>A0A1Q5PQ36</accession>
<protein>
    <recommendedName>
        <fullName evidence="5">EfeO-type cupredoxin-like domain-containing protein</fullName>
    </recommendedName>
</protein>